<dbReference type="InterPro" id="IPR037522">
    <property type="entry name" value="HD_GYP_dom"/>
</dbReference>
<evidence type="ECO:0000313" key="2">
    <source>
        <dbReference type="EMBL" id="SDM08455.1"/>
    </source>
</evidence>
<proteinExistence type="predicted"/>
<dbReference type="InterPro" id="IPR035965">
    <property type="entry name" value="PAS-like_dom_sf"/>
</dbReference>
<dbReference type="RefSeq" id="WP_245698051.1">
    <property type="nucleotide sequence ID" value="NZ_FNHB01000002.1"/>
</dbReference>
<feature type="domain" description="HD-GYP" evidence="1">
    <location>
        <begin position="162"/>
        <end position="351"/>
    </location>
</feature>
<dbReference type="NCBIfam" id="TIGR00229">
    <property type="entry name" value="sensory_box"/>
    <property type="match status" value="1"/>
</dbReference>
<reference evidence="2 3" key="1">
    <citation type="submission" date="2016-10" db="EMBL/GenBank/DDBJ databases">
        <authorList>
            <person name="de Groot N.N."/>
        </authorList>
    </citation>
    <scope>NUCLEOTIDE SEQUENCE [LARGE SCALE GENOMIC DNA]</scope>
    <source>
        <strain evidence="2 3">DSM 1736</strain>
    </source>
</reference>
<dbReference type="Pfam" id="PF08448">
    <property type="entry name" value="PAS_4"/>
    <property type="match status" value="1"/>
</dbReference>
<dbReference type="InterPro" id="IPR000014">
    <property type="entry name" value="PAS"/>
</dbReference>
<dbReference type="SUPFAM" id="SSF109604">
    <property type="entry name" value="HD-domain/PDEase-like"/>
    <property type="match status" value="1"/>
</dbReference>
<dbReference type="InterPro" id="IPR003607">
    <property type="entry name" value="HD/PDEase_dom"/>
</dbReference>
<gene>
    <name evidence="2" type="ORF">SAMN04488502_102116</name>
</gene>
<sequence length="351" mass="39862">MLAIRVNAGIELRLGERMFIDERGASHMDYSTLARIAAVIQSSPVQGWLVIDRDFNVAHANDAYCQLWKVKAQEVIGKYILDLFYHGRKKDKRGRYVEPLIETMDTGHEIALMEVCVSNVYHETNIWCLANTYLLRDDRGDIEYAVGTYLPIDKFKVIERRLDSINLDIIKAFCKAIGVRDAYTKQHSESVAYLMVELAEFMNLSPEEVTKAYLAGIVHDVGKIGVPEKVLAKPGRLSEEEFKVIKCHPVKGAEILAEIDGLGAITRVVRHHHERYDGRGYPEGVAGEDIPFLSRMLSICDAYDAMTSKRCYRDPYTAAQALNEIKRCAGQQFDPVISGNFIQLMKYQHQR</sequence>
<dbReference type="AlphaFoldDB" id="A0A1G9QDQ1"/>
<dbReference type="Pfam" id="PF13487">
    <property type="entry name" value="HD_5"/>
    <property type="match status" value="1"/>
</dbReference>
<dbReference type="EMBL" id="FNHB01000002">
    <property type="protein sequence ID" value="SDM08455.1"/>
    <property type="molecule type" value="Genomic_DNA"/>
</dbReference>
<accession>A0A1G9QDQ1</accession>
<keyword evidence="3" id="KW-1185">Reference proteome</keyword>
<evidence type="ECO:0000313" key="3">
    <source>
        <dbReference type="Proteomes" id="UP000214880"/>
    </source>
</evidence>
<dbReference type="Gene3D" id="1.10.3210.10">
    <property type="entry name" value="Hypothetical protein af1432"/>
    <property type="match status" value="1"/>
</dbReference>
<dbReference type="CDD" id="cd00130">
    <property type="entry name" value="PAS"/>
    <property type="match status" value="1"/>
</dbReference>
<dbReference type="SUPFAM" id="SSF55785">
    <property type="entry name" value="PYP-like sensor domain (PAS domain)"/>
    <property type="match status" value="1"/>
</dbReference>
<dbReference type="SMART" id="SM00471">
    <property type="entry name" value="HDc"/>
    <property type="match status" value="1"/>
</dbReference>
<dbReference type="InterPro" id="IPR013656">
    <property type="entry name" value="PAS_4"/>
</dbReference>
<protein>
    <submittedName>
        <fullName evidence="2">PAS domain S-box-containing protein</fullName>
    </submittedName>
</protein>
<dbReference type="SMART" id="SM00091">
    <property type="entry name" value="PAS"/>
    <property type="match status" value="1"/>
</dbReference>
<organism evidence="2 3">
    <name type="scientific">Dendrosporobacter quercicolus</name>
    <dbReference type="NCBI Taxonomy" id="146817"/>
    <lineage>
        <taxon>Bacteria</taxon>
        <taxon>Bacillati</taxon>
        <taxon>Bacillota</taxon>
        <taxon>Negativicutes</taxon>
        <taxon>Selenomonadales</taxon>
        <taxon>Sporomusaceae</taxon>
        <taxon>Dendrosporobacter</taxon>
    </lineage>
</organism>
<dbReference type="CDD" id="cd00077">
    <property type="entry name" value="HDc"/>
    <property type="match status" value="1"/>
</dbReference>
<evidence type="ECO:0000259" key="1">
    <source>
        <dbReference type="PROSITE" id="PS51832"/>
    </source>
</evidence>
<dbReference type="PROSITE" id="PS51832">
    <property type="entry name" value="HD_GYP"/>
    <property type="match status" value="1"/>
</dbReference>
<dbReference type="PANTHER" id="PTHR43155">
    <property type="entry name" value="CYCLIC DI-GMP PHOSPHODIESTERASE PA4108-RELATED"/>
    <property type="match status" value="1"/>
</dbReference>
<dbReference type="STRING" id="146817.SAMN04488502_102116"/>
<dbReference type="Proteomes" id="UP000214880">
    <property type="component" value="Unassembled WGS sequence"/>
</dbReference>
<dbReference type="Gene3D" id="3.30.450.20">
    <property type="entry name" value="PAS domain"/>
    <property type="match status" value="1"/>
</dbReference>
<name>A0A1G9QDQ1_9FIRM</name>